<accession>A0ABW3T505</accession>
<proteinExistence type="predicted"/>
<protein>
    <recommendedName>
        <fullName evidence="3">Phasin protein</fullName>
    </recommendedName>
</protein>
<reference evidence="2" key="1">
    <citation type="journal article" date="2019" name="Int. J. Syst. Evol. Microbiol.">
        <title>The Global Catalogue of Microorganisms (GCM) 10K type strain sequencing project: providing services to taxonomists for standard genome sequencing and annotation.</title>
        <authorList>
            <consortium name="The Broad Institute Genomics Platform"/>
            <consortium name="The Broad Institute Genome Sequencing Center for Infectious Disease"/>
            <person name="Wu L."/>
            <person name="Ma J."/>
        </authorList>
    </citation>
    <scope>NUCLEOTIDE SEQUENCE [LARGE SCALE GENOMIC DNA]</scope>
    <source>
        <strain evidence="2">CCUG 55074</strain>
    </source>
</reference>
<dbReference type="Proteomes" id="UP001597216">
    <property type="component" value="Unassembled WGS sequence"/>
</dbReference>
<organism evidence="1 2">
    <name type="scientific">Phenylobacterium conjunctum</name>
    <dbReference type="NCBI Taxonomy" id="1298959"/>
    <lineage>
        <taxon>Bacteria</taxon>
        <taxon>Pseudomonadati</taxon>
        <taxon>Pseudomonadota</taxon>
        <taxon>Alphaproteobacteria</taxon>
        <taxon>Caulobacterales</taxon>
        <taxon>Caulobacteraceae</taxon>
        <taxon>Phenylobacterium</taxon>
    </lineage>
</organism>
<name>A0ABW3T505_9CAUL</name>
<gene>
    <name evidence="1" type="ORF">ACFQ27_16900</name>
</gene>
<evidence type="ECO:0008006" key="3">
    <source>
        <dbReference type="Google" id="ProtNLM"/>
    </source>
</evidence>
<comment type="caution">
    <text evidence="1">The sequence shown here is derived from an EMBL/GenBank/DDBJ whole genome shotgun (WGS) entry which is preliminary data.</text>
</comment>
<evidence type="ECO:0000313" key="2">
    <source>
        <dbReference type="Proteomes" id="UP001597216"/>
    </source>
</evidence>
<sequence>MSTKVSSFKRYSQDHFVPDVSEDTAAQRRLRGQLEQIDYTAYASNKEVVGAMLGHADAQKFQRIAVAAASARAQWVKEALAMSEKVHLDAAQSQRLADLRKAYEELTEVYEAMRRMVERGYLVYRSPAAS</sequence>
<evidence type="ECO:0000313" key="1">
    <source>
        <dbReference type="EMBL" id="MFD1192269.1"/>
    </source>
</evidence>
<dbReference type="RefSeq" id="WP_374347287.1">
    <property type="nucleotide sequence ID" value="NZ_JBHTLQ010000049.1"/>
</dbReference>
<keyword evidence="2" id="KW-1185">Reference proteome</keyword>
<dbReference type="EMBL" id="JBHTLQ010000049">
    <property type="protein sequence ID" value="MFD1192269.1"/>
    <property type="molecule type" value="Genomic_DNA"/>
</dbReference>